<dbReference type="AlphaFoldDB" id="K2KY76"/>
<feature type="transmembrane region" description="Helical" evidence="1">
    <location>
        <begin position="52"/>
        <end position="72"/>
    </location>
</feature>
<evidence type="ECO:0000256" key="1">
    <source>
        <dbReference type="SAM" id="Phobius"/>
    </source>
</evidence>
<name>K2KY76_9GAMM</name>
<protein>
    <submittedName>
        <fullName evidence="2">Uncharacterized protein</fullName>
    </submittedName>
</protein>
<gene>
    <name evidence="2" type="ORF">A10D4_00470</name>
</gene>
<accession>K2KY76</accession>
<dbReference type="EMBL" id="AMRG01000001">
    <property type="protein sequence ID" value="EKE87524.1"/>
    <property type="molecule type" value="Genomic_DNA"/>
</dbReference>
<feature type="transmembrane region" description="Helical" evidence="1">
    <location>
        <begin position="119"/>
        <end position="152"/>
    </location>
</feature>
<proteinExistence type="predicted"/>
<dbReference type="RefSeq" id="WP_008487020.1">
    <property type="nucleotide sequence ID" value="NZ_AMRG01000001.1"/>
</dbReference>
<dbReference type="eggNOG" id="ENOG502ZD3K">
    <property type="taxonomic scope" value="Bacteria"/>
</dbReference>
<reference evidence="2 3" key="1">
    <citation type="journal article" date="2012" name="J. Bacteriol.">
        <title>Genome Sequence of Idiomarina xiamenensis Type Strain 10-D-4.</title>
        <authorList>
            <person name="Lai Q."/>
            <person name="Wang L."/>
            <person name="Wang W."/>
            <person name="Shao Z."/>
        </authorList>
    </citation>
    <scope>NUCLEOTIDE SEQUENCE [LARGE SCALE GENOMIC DNA]</scope>
    <source>
        <strain evidence="2 3">10-D-4</strain>
    </source>
</reference>
<organism evidence="2 3">
    <name type="scientific">Idiomarina xiamenensis 10-D-4</name>
    <dbReference type="NCBI Taxonomy" id="740709"/>
    <lineage>
        <taxon>Bacteria</taxon>
        <taxon>Pseudomonadati</taxon>
        <taxon>Pseudomonadota</taxon>
        <taxon>Gammaproteobacteria</taxon>
        <taxon>Alteromonadales</taxon>
        <taxon>Idiomarinaceae</taxon>
        <taxon>Idiomarina</taxon>
    </lineage>
</organism>
<sequence length="221" mass="24840">MEEITSSNRLAYILGIMATSVPALYLLGYFYHFGYLEEYNLPPSLFRDSFEGYLISAFTFFMQSFVLLLKFFKKTPLSILLLILMIWLYGLLIAFFKRLKGKTHIPTNKLTNCKTYDFIASPIILVLATVSISYLILVFIGSLIFGILISWAVGHQIAQQEIKNHVDCGESGSCVSLTPENGIVVQGKVIATSNNYIAIYDGNTVHVEFIQNSKLKARPSI</sequence>
<dbReference type="Proteomes" id="UP000014115">
    <property type="component" value="Unassembled WGS sequence"/>
</dbReference>
<keyword evidence="1" id="KW-0812">Transmembrane</keyword>
<keyword evidence="3" id="KW-1185">Reference proteome</keyword>
<keyword evidence="1" id="KW-1133">Transmembrane helix</keyword>
<comment type="caution">
    <text evidence="2">The sequence shown here is derived from an EMBL/GenBank/DDBJ whole genome shotgun (WGS) entry which is preliminary data.</text>
</comment>
<feature type="transmembrane region" description="Helical" evidence="1">
    <location>
        <begin position="79"/>
        <end position="99"/>
    </location>
</feature>
<keyword evidence="1" id="KW-0472">Membrane</keyword>
<evidence type="ECO:0000313" key="3">
    <source>
        <dbReference type="Proteomes" id="UP000014115"/>
    </source>
</evidence>
<feature type="transmembrane region" description="Helical" evidence="1">
    <location>
        <begin position="12"/>
        <end position="32"/>
    </location>
</feature>
<evidence type="ECO:0000313" key="2">
    <source>
        <dbReference type="EMBL" id="EKE87524.1"/>
    </source>
</evidence>